<dbReference type="InterPro" id="IPR029044">
    <property type="entry name" value="Nucleotide-diphossugar_trans"/>
</dbReference>
<dbReference type="EMBL" id="JBJQND010000010">
    <property type="protein sequence ID" value="KAL3863733.1"/>
    <property type="molecule type" value="Genomic_DNA"/>
</dbReference>
<proteinExistence type="predicted"/>
<dbReference type="InterPro" id="IPR007577">
    <property type="entry name" value="GlycoTrfase_DXD_sugar-bd_CS"/>
</dbReference>
<keyword evidence="2" id="KW-0812">Transmembrane</keyword>
<dbReference type="Proteomes" id="UP001634394">
    <property type="component" value="Unassembled WGS sequence"/>
</dbReference>
<evidence type="ECO:0000313" key="3">
    <source>
        <dbReference type="EMBL" id="KAL3863733.1"/>
    </source>
</evidence>
<name>A0ABD3VRR4_SINWO</name>
<dbReference type="PANTHER" id="PTHR32385:SF15">
    <property type="entry name" value="INOSITOL PHOSPHOCERAMIDE MANNOSYLTRANSFERASE 1"/>
    <property type="match status" value="1"/>
</dbReference>
<dbReference type="GO" id="GO:0016740">
    <property type="term" value="F:transferase activity"/>
    <property type="evidence" value="ECO:0007669"/>
    <property type="project" value="UniProtKB-KW"/>
</dbReference>
<organism evidence="3 4">
    <name type="scientific">Sinanodonta woodiana</name>
    <name type="common">Chinese pond mussel</name>
    <name type="synonym">Anodonta woodiana</name>
    <dbReference type="NCBI Taxonomy" id="1069815"/>
    <lineage>
        <taxon>Eukaryota</taxon>
        <taxon>Metazoa</taxon>
        <taxon>Spiralia</taxon>
        <taxon>Lophotrochozoa</taxon>
        <taxon>Mollusca</taxon>
        <taxon>Bivalvia</taxon>
        <taxon>Autobranchia</taxon>
        <taxon>Heteroconchia</taxon>
        <taxon>Palaeoheterodonta</taxon>
        <taxon>Unionida</taxon>
        <taxon>Unionoidea</taxon>
        <taxon>Unionidae</taxon>
        <taxon>Unioninae</taxon>
        <taxon>Sinanodonta</taxon>
    </lineage>
</organism>
<evidence type="ECO:0000256" key="1">
    <source>
        <dbReference type="ARBA" id="ARBA00022679"/>
    </source>
</evidence>
<dbReference type="SUPFAM" id="SSF53448">
    <property type="entry name" value="Nucleotide-diphospho-sugar transferases"/>
    <property type="match status" value="1"/>
</dbReference>
<keyword evidence="2" id="KW-1133">Transmembrane helix</keyword>
<reference evidence="3 4" key="1">
    <citation type="submission" date="2024-11" db="EMBL/GenBank/DDBJ databases">
        <title>Chromosome-level genome assembly of the freshwater bivalve Anodonta woodiana.</title>
        <authorList>
            <person name="Chen X."/>
        </authorList>
    </citation>
    <scope>NUCLEOTIDE SEQUENCE [LARGE SCALE GENOMIC DNA]</scope>
    <source>
        <strain evidence="3">MN2024</strain>
        <tissue evidence="3">Gills</tissue>
    </source>
</reference>
<keyword evidence="1" id="KW-0808">Transferase</keyword>
<dbReference type="AlphaFoldDB" id="A0ABD3VRR4"/>
<dbReference type="Gene3D" id="3.90.550.20">
    <property type="match status" value="1"/>
</dbReference>
<dbReference type="GO" id="GO:0006673">
    <property type="term" value="P:inositol phosphoceramide metabolic process"/>
    <property type="evidence" value="ECO:0007669"/>
    <property type="project" value="UniProtKB-ARBA"/>
</dbReference>
<comment type="caution">
    <text evidence="3">The sequence shown here is derived from an EMBL/GenBank/DDBJ whole genome shotgun (WGS) entry which is preliminary data.</text>
</comment>
<gene>
    <name evidence="3" type="ORF">ACJMK2_005472</name>
</gene>
<dbReference type="InterPro" id="IPR051706">
    <property type="entry name" value="Glycosyltransferase_domain"/>
</dbReference>
<evidence type="ECO:0000256" key="2">
    <source>
        <dbReference type="SAM" id="Phobius"/>
    </source>
</evidence>
<feature type="transmembrane region" description="Helical" evidence="2">
    <location>
        <begin position="12"/>
        <end position="31"/>
    </location>
</feature>
<dbReference type="Pfam" id="PF04488">
    <property type="entry name" value="Gly_transf_sug"/>
    <property type="match status" value="1"/>
</dbReference>
<keyword evidence="4" id="KW-1185">Reference proteome</keyword>
<sequence length="364" mass="43355">MPPKKLSFNRISLLFKHLLLIYLSLTAWILFGIENSCPSSSTHTESDVNEYVSRIPGSHCLWSDYQMRLNMIISFDKIPQEVKFVEMLPSKGQYRIERIIHQTWKIRDIPVNFWSCVESVRDNHKDWEYRFWTDNSARKLVRQKYSYIFPFYSNYIKGMFRVQAFRYMVLFEYGGVYMDMDMRSLRPVDPLLRKYTCILAQEPHEHAILESRSDGLATDSFLACRKGHIFMKTLIENLPSFFPLNMWYNAATGIYFLTHHYRNYVADNYFLKPSEEKEVYLAPPEYFIPSLDPFKLKHFRDKCRTSIRLSKLEHWACTSLGRNNFRRQPLTTSFTEHMWSHTLEKGFNMTNVKDILSIVPWASL</sequence>
<accession>A0ABD3VRR4</accession>
<evidence type="ECO:0000313" key="4">
    <source>
        <dbReference type="Proteomes" id="UP001634394"/>
    </source>
</evidence>
<keyword evidence="2" id="KW-0472">Membrane</keyword>
<protein>
    <submittedName>
        <fullName evidence="3">Uncharacterized protein</fullName>
    </submittedName>
</protein>
<dbReference type="GO" id="GO:0006688">
    <property type="term" value="P:glycosphingolipid biosynthetic process"/>
    <property type="evidence" value="ECO:0007669"/>
    <property type="project" value="UniProtKB-ARBA"/>
</dbReference>
<dbReference type="GO" id="GO:0016020">
    <property type="term" value="C:membrane"/>
    <property type="evidence" value="ECO:0007669"/>
    <property type="project" value="GOC"/>
</dbReference>
<dbReference type="PANTHER" id="PTHR32385">
    <property type="entry name" value="MANNOSYL PHOSPHORYLINOSITOL CERAMIDE SYNTHASE"/>
    <property type="match status" value="1"/>
</dbReference>